<evidence type="ECO:0000313" key="1">
    <source>
        <dbReference type="EMBL" id="ARK28854.1"/>
    </source>
</evidence>
<evidence type="ECO:0008006" key="3">
    <source>
        <dbReference type="Google" id="ProtNLM"/>
    </source>
</evidence>
<sequence>MAENVEEYTCRPVYDIDTIDRWHSNCITLLGDAAHAMQKPYWSRGQ</sequence>
<dbReference type="STRING" id="199441.BkAM31D_02720"/>
<dbReference type="EMBL" id="CP020814">
    <property type="protein sequence ID" value="ARK28854.1"/>
    <property type="molecule type" value="Genomic_DNA"/>
</dbReference>
<reference evidence="1 2" key="1">
    <citation type="submission" date="2017-04" db="EMBL/GenBank/DDBJ databases">
        <title>Bacillus krulwichiae AM31D Genome sequencing and assembly.</title>
        <authorList>
            <person name="Krulwich T.A."/>
            <person name="Anastor L."/>
            <person name="Ehrlich R."/>
            <person name="Ehrlich G.D."/>
            <person name="Janto B."/>
        </authorList>
    </citation>
    <scope>NUCLEOTIDE SEQUENCE [LARGE SCALE GENOMIC DNA]</scope>
    <source>
        <strain evidence="1 2">AM31D</strain>
    </source>
</reference>
<gene>
    <name evidence="1" type="ORF">BkAM31D_02720</name>
</gene>
<name>A0A1X9M854_9BACI</name>
<dbReference type="InterPro" id="IPR036188">
    <property type="entry name" value="FAD/NAD-bd_sf"/>
</dbReference>
<proteinExistence type="predicted"/>
<dbReference type="Gene3D" id="3.50.50.60">
    <property type="entry name" value="FAD/NAD(P)-binding domain"/>
    <property type="match status" value="1"/>
</dbReference>
<evidence type="ECO:0000313" key="2">
    <source>
        <dbReference type="Proteomes" id="UP000193006"/>
    </source>
</evidence>
<accession>A0A1X9M854</accession>
<dbReference type="KEGG" id="bkw:BkAM31D_02720"/>
<protein>
    <recommendedName>
        <fullName evidence="3">FAD-binding domain-containing protein</fullName>
    </recommendedName>
</protein>
<dbReference type="AlphaFoldDB" id="A0A1X9M854"/>
<organism evidence="1 2">
    <name type="scientific">Halalkalibacter krulwichiae</name>
    <dbReference type="NCBI Taxonomy" id="199441"/>
    <lineage>
        <taxon>Bacteria</taxon>
        <taxon>Bacillati</taxon>
        <taxon>Bacillota</taxon>
        <taxon>Bacilli</taxon>
        <taxon>Bacillales</taxon>
        <taxon>Bacillaceae</taxon>
        <taxon>Halalkalibacter</taxon>
    </lineage>
</organism>
<dbReference type="Proteomes" id="UP000193006">
    <property type="component" value="Chromosome"/>
</dbReference>
<keyword evidence="2" id="KW-1185">Reference proteome</keyword>